<evidence type="ECO:0000313" key="2">
    <source>
        <dbReference type="Proteomes" id="UP001278500"/>
    </source>
</evidence>
<name>A0AAE0JP27_9PEZI</name>
<organism evidence="1 2">
    <name type="scientific">Neurospora tetraspora</name>
    <dbReference type="NCBI Taxonomy" id="94610"/>
    <lineage>
        <taxon>Eukaryota</taxon>
        <taxon>Fungi</taxon>
        <taxon>Dikarya</taxon>
        <taxon>Ascomycota</taxon>
        <taxon>Pezizomycotina</taxon>
        <taxon>Sordariomycetes</taxon>
        <taxon>Sordariomycetidae</taxon>
        <taxon>Sordariales</taxon>
        <taxon>Sordariaceae</taxon>
        <taxon>Neurospora</taxon>
    </lineage>
</organism>
<protein>
    <submittedName>
        <fullName evidence="1">Uncharacterized protein</fullName>
    </submittedName>
</protein>
<dbReference type="EMBL" id="JAUEPP010000001">
    <property type="protein sequence ID" value="KAK3354885.1"/>
    <property type="molecule type" value="Genomic_DNA"/>
</dbReference>
<sequence length="174" mass="18614">MIDIGGCYSGVLSIGLGWGLGCSAFPRPWTSSNGYRGLHLKLAGCDNNCLDWQSEMCPISGPRDIPAAHPCTSSSPPGPKGMKVPFPHRRLSHPDRSPRADVPPNPSHVRFLDNGAPGLSVSLGTNALYSGLALAISRFQLPNPIPILLSYSHTDVMYLFAKNTRYGADMSPSP</sequence>
<dbReference type="RefSeq" id="XP_062686263.1">
    <property type="nucleotide sequence ID" value="XM_062825355.1"/>
</dbReference>
<keyword evidence="2" id="KW-1185">Reference proteome</keyword>
<reference evidence="1" key="2">
    <citation type="submission" date="2023-06" db="EMBL/GenBank/DDBJ databases">
        <authorList>
            <consortium name="Lawrence Berkeley National Laboratory"/>
            <person name="Haridas S."/>
            <person name="Hensen N."/>
            <person name="Bonometti L."/>
            <person name="Westerberg I."/>
            <person name="Brannstrom I.O."/>
            <person name="Guillou S."/>
            <person name="Cros-Aarteil S."/>
            <person name="Calhoun S."/>
            <person name="Kuo A."/>
            <person name="Mondo S."/>
            <person name="Pangilinan J."/>
            <person name="Riley R."/>
            <person name="Labutti K."/>
            <person name="Andreopoulos B."/>
            <person name="Lipzen A."/>
            <person name="Chen C."/>
            <person name="Yanf M."/>
            <person name="Daum C."/>
            <person name="Ng V."/>
            <person name="Clum A."/>
            <person name="Steindorff A."/>
            <person name="Ohm R."/>
            <person name="Martin F."/>
            <person name="Silar P."/>
            <person name="Natvig D."/>
            <person name="Lalanne C."/>
            <person name="Gautier V."/>
            <person name="Ament-Velasquez S.L."/>
            <person name="Kruys A."/>
            <person name="Hutchinson M.I."/>
            <person name="Powell A.J."/>
            <person name="Barry K."/>
            <person name="Miller A.N."/>
            <person name="Grigoriev I.V."/>
            <person name="Debuchy R."/>
            <person name="Gladieux P."/>
            <person name="Thoren M.H."/>
            <person name="Johannesson H."/>
        </authorList>
    </citation>
    <scope>NUCLEOTIDE SEQUENCE</scope>
    <source>
        <strain evidence="1">CBS 560.94</strain>
    </source>
</reference>
<proteinExistence type="predicted"/>
<reference evidence="1" key="1">
    <citation type="journal article" date="2023" name="Mol. Phylogenet. Evol.">
        <title>Genome-scale phylogeny and comparative genomics of the fungal order Sordariales.</title>
        <authorList>
            <person name="Hensen N."/>
            <person name="Bonometti L."/>
            <person name="Westerberg I."/>
            <person name="Brannstrom I.O."/>
            <person name="Guillou S."/>
            <person name="Cros-Aarteil S."/>
            <person name="Calhoun S."/>
            <person name="Haridas S."/>
            <person name="Kuo A."/>
            <person name="Mondo S."/>
            <person name="Pangilinan J."/>
            <person name="Riley R."/>
            <person name="LaButti K."/>
            <person name="Andreopoulos B."/>
            <person name="Lipzen A."/>
            <person name="Chen C."/>
            <person name="Yan M."/>
            <person name="Daum C."/>
            <person name="Ng V."/>
            <person name="Clum A."/>
            <person name="Steindorff A."/>
            <person name="Ohm R.A."/>
            <person name="Martin F."/>
            <person name="Silar P."/>
            <person name="Natvig D.O."/>
            <person name="Lalanne C."/>
            <person name="Gautier V."/>
            <person name="Ament-Velasquez S.L."/>
            <person name="Kruys A."/>
            <person name="Hutchinson M.I."/>
            <person name="Powell A.J."/>
            <person name="Barry K."/>
            <person name="Miller A.N."/>
            <person name="Grigoriev I.V."/>
            <person name="Debuchy R."/>
            <person name="Gladieux P."/>
            <person name="Hiltunen Thoren M."/>
            <person name="Johannesson H."/>
        </authorList>
    </citation>
    <scope>NUCLEOTIDE SEQUENCE</scope>
    <source>
        <strain evidence="1">CBS 560.94</strain>
    </source>
</reference>
<evidence type="ECO:0000313" key="1">
    <source>
        <dbReference type="EMBL" id="KAK3354885.1"/>
    </source>
</evidence>
<accession>A0AAE0JP27</accession>
<dbReference type="AlphaFoldDB" id="A0AAE0JP27"/>
<dbReference type="GeneID" id="87862509"/>
<gene>
    <name evidence="1" type="ORF">B0H65DRAFT_438182</name>
</gene>
<dbReference type="Proteomes" id="UP001278500">
    <property type="component" value="Unassembled WGS sequence"/>
</dbReference>
<comment type="caution">
    <text evidence="1">The sequence shown here is derived from an EMBL/GenBank/DDBJ whole genome shotgun (WGS) entry which is preliminary data.</text>
</comment>